<reference evidence="1 2" key="1">
    <citation type="journal article" date="2019" name="Commun. Biol.">
        <title>The bagworm genome reveals a unique fibroin gene that provides high tensile strength.</title>
        <authorList>
            <person name="Kono N."/>
            <person name="Nakamura H."/>
            <person name="Ohtoshi R."/>
            <person name="Tomita M."/>
            <person name="Numata K."/>
            <person name="Arakawa K."/>
        </authorList>
    </citation>
    <scope>NUCLEOTIDE SEQUENCE [LARGE SCALE GENOMIC DNA]</scope>
</reference>
<name>A0A4C1Z4G6_EUMVA</name>
<evidence type="ECO:0000313" key="1">
    <source>
        <dbReference type="EMBL" id="GBP81537.1"/>
    </source>
</evidence>
<protein>
    <submittedName>
        <fullName evidence="1">Uncharacterized protein</fullName>
    </submittedName>
</protein>
<keyword evidence="2" id="KW-1185">Reference proteome</keyword>
<gene>
    <name evidence="1" type="ORF">EVAR_57182_1</name>
</gene>
<comment type="caution">
    <text evidence="1">The sequence shown here is derived from an EMBL/GenBank/DDBJ whole genome shotgun (WGS) entry which is preliminary data.</text>
</comment>
<dbReference type="OrthoDB" id="10017160at2759"/>
<dbReference type="Proteomes" id="UP000299102">
    <property type="component" value="Unassembled WGS sequence"/>
</dbReference>
<accession>A0A4C1Z4G6</accession>
<dbReference type="AlphaFoldDB" id="A0A4C1Z4G6"/>
<organism evidence="1 2">
    <name type="scientific">Eumeta variegata</name>
    <name type="common">Bagworm moth</name>
    <name type="synonym">Eumeta japonica</name>
    <dbReference type="NCBI Taxonomy" id="151549"/>
    <lineage>
        <taxon>Eukaryota</taxon>
        <taxon>Metazoa</taxon>
        <taxon>Ecdysozoa</taxon>
        <taxon>Arthropoda</taxon>
        <taxon>Hexapoda</taxon>
        <taxon>Insecta</taxon>
        <taxon>Pterygota</taxon>
        <taxon>Neoptera</taxon>
        <taxon>Endopterygota</taxon>
        <taxon>Lepidoptera</taxon>
        <taxon>Glossata</taxon>
        <taxon>Ditrysia</taxon>
        <taxon>Tineoidea</taxon>
        <taxon>Psychidae</taxon>
        <taxon>Oiketicinae</taxon>
        <taxon>Eumeta</taxon>
    </lineage>
</organism>
<dbReference type="EMBL" id="BGZK01001516">
    <property type="protein sequence ID" value="GBP81537.1"/>
    <property type="molecule type" value="Genomic_DNA"/>
</dbReference>
<sequence length="95" mass="10839">MREEHPSIATTKDNISTVWLMIGIDIRVTYQKFQISLGIGTSQVHKVLYEYLEIGSLTVWIVMLFSDIDPGPYRNGRRYLAPANDYHQRSAAPPS</sequence>
<evidence type="ECO:0000313" key="2">
    <source>
        <dbReference type="Proteomes" id="UP000299102"/>
    </source>
</evidence>
<proteinExistence type="predicted"/>